<evidence type="ECO:0000256" key="1">
    <source>
        <dbReference type="SAM" id="MobiDB-lite"/>
    </source>
</evidence>
<gene>
    <name evidence="2" type="ORF">BO94DRAFT_624399</name>
</gene>
<keyword evidence="3" id="KW-1185">Reference proteome</keyword>
<dbReference type="AlphaFoldDB" id="A0A317WQL4"/>
<evidence type="ECO:0000313" key="3">
    <source>
        <dbReference type="Proteomes" id="UP000246702"/>
    </source>
</evidence>
<feature type="region of interest" description="Disordered" evidence="1">
    <location>
        <begin position="175"/>
        <end position="217"/>
    </location>
</feature>
<evidence type="ECO:0000313" key="2">
    <source>
        <dbReference type="EMBL" id="PWY87218.1"/>
    </source>
</evidence>
<dbReference type="OrthoDB" id="4379079at2759"/>
<name>A0A317WQL4_9EURO</name>
<protein>
    <submittedName>
        <fullName evidence="2">Uncharacterized protein</fullName>
    </submittedName>
</protein>
<dbReference type="RefSeq" id="XP_025467426.1">
    <property type="nucleotide sequence ID" value="XM_025617214.1"/>
</dbReference>
<comment type="caution">
    <text evidence="2">The sequence shown here is derived from an EMBL/GenBank/DDBJ whole genome shotgun (WGS) entry which is preliminary data.</text>
</comment>
<dbReference type="Proteomes" id="UP000246702">
    <property type="component" value="Unassembled WGS sequence"/>
</dbReference>
<reference evidence="2 3" key="1">
    <citation type="submission" date="2016-12" db="EMBL/GenBank/DDBJ databases">
        <title>The genomes of Aspergillus section Nigri reveals drivers in fungal speciation.</title>
        <authorList>
            <consortium name="DOE Joint Genome Institute"/>
            <person name="Vesth T.C."/>
            <person name="Nybo J."/>
            <person name="Theobald S."/>
            <person name="Brandl J."/>
            <person name="Frisvad J.C."/>
            <person name="Nielsen K.F."/>
            <person name="Lyhne E.K."/>
            <person name="Kogle M.E."/>
            <person name="Kuo A."/>
            <person name="Riley R."/>
            <person name="Clum A."/>
            <person name="Nolan M."/>
            <person name="Lipzen A."/>
            <person name="Salamov A."/>
            <person name="Henrissat B."/>
            <person name="Wiebenga A."/>
            <person name="De Vries R.P."/>
            <person name="Grigoriev I.V."/>
            <person name="Mortensen U.H."/>
            <person name="Andersen M.R."/>
            <person name="Baker S.E."/>
        </authorList>
    </citation>
    <scope>NUCLEOTIDE SEQUENCE [LARGE SCALE GENOMIC DNA]</scope>
    <source>
        <strain evidence="2 3">CBS 115572</strain>
    </source>
</reference>
<proteinExistence type="predicted"/>
<feature type="compositionally biased region" description="Acidic residues" evidence="1">
    <location>
        <begin position="180"/>
        <end position="202"/>
    </location>
</feature>
<organism evidence="2 3">
    <name type="scientific">Aspergillus sclerotioniger CBS 115572</name>
    <dbReference type="NCBI Taxonomy" id="1450535"/>
    <lineage>
        <taxon>Eukaryota</taxon>
        <taxon>Fungi</taxon>
        <taxon>Dikarya</taxon>
        <taxon>Ascomycota</taxon>
        <taxon>Pezizomycotina</taxon>
        <taxon>Eurotiomycetes</taxon>
        <taxon>Eurotiomycetidae</taxon>
        <taxon>Eurotiales</taxon>
        <taxon>Aspergillaceae</taxon>
        <taxon>Aspergillus</taxon>
        <taxon>Aspergillus subgen. Circumdati</taxon>
    </lineage>
</organism>
<dbReference type="EMBL" id="MSFK01000014">
    <property type="protein sequence ID" value="PWY87218.1"/>
    <property type="molecule type" value="Genomic_DNA"/>
</dbReference>
<dbReference type="GeneID" id="37119357"/>
<sequence>MEAECVKADPPVRVLVQTLTHLVPGRERRWASHNDFFAYDDLWCYFLVDYGEAPEDAKVPILSYEWTEWCLKPKPELAQHPRVLRKLKKYYPFTRKPRPHNPEHCPRPRRHSIKKMLERDANLNRTDLQHLREHPEDIKWLKENLPLDLWLNFLDDQYPRIFTRRHYLWRYPRPPFKEPEEVEDSEDSENTEENEETEDTADTEGTGEASITSLLSA</sequence>
<accession>A0A317WQL4</accession>